<dbReference type="PRINTS" id="PR01084">
    <property type="entry name" value="NAHEXCHNGR"/>
</dbReference>
<keyword evidence="3 9" id="KW-0812">Transmembrane</keyword>
<feature type="compositionally biased region" description="Acidic residues" evidence="10">
    <location>
        <begin position="504"/>
        <end position="517"/>
    </location>
</feature>
<dbReference type="InterPro" id="IPR006153">
    <property type="entry name" value="Cation/H_exchanger_TM"/>
</dbReference>
<name>A0AAV7YCP6_9EUKA</name>
<dbReference type="Proteomes" id="UP001146793">
    <property type="component" value="Unassembled WGS sequence"/>
</dbReference>
<dbReference type="AlphaFoldDB" id="A0AAV7YCP6"/>
<feature type="transmembrane region" description="Helical" evidence="11">
    <location>
        <begin position="296"/>
        <end position="316"/>
    </location>
</feature>
<protein>
    <recommendedName>
        <fullName evidence="9">Sodium/hydrogen exchanger</fullName>
    </recommendedName>
</protein>
<dbReference type="InterPro" id="IPR004709">
    <property type="entry name" value="NaH_exchanger"/>
</dbReference>
<accession>A0AAV7YCP6</accession>
<dbReference type="NCBIfam" id="TIGR00840">
    <property type="entry name" value="b_cpa1"/>
    <property type="match status" value="1"/>
</dbReference>
<evidence type="ECO:0000256" key="1">
    <source>
        <dbReference type="ARBA" id="ARBA00004141"/>
    </source>
</evidence>
<dbReference type="GO" id="GO:0015385">
    <property type="term" value="F:sodium:proton antiporter activity"/>
    <property type="evidence" value="ECO:0007669"/>
    <property type="project" value="InterPro"/>
</dbReference>
<feature type="transmembrane region" description="Helical" evidence="11">
    <location>
        <begin position="99"/>
        <end position="122"/>
    </location>
</feature>
<evidence type="ECO:0000256" key="11">
    <source>
        <dbReference type="SAM" id="Phobius"/>
    </source>
</evidence>
<dbReference type="PANTHER" id="PTHR10110:SF187">
    <property type="entry name" value="SODIUM_HYDROGEN EXCHANGER"/>
    <property type="match status" value="1"/>
</dbReference>
<dbReference type="Gene3D" id="6.10.140.1330">
    <property type="match status" value="1"/>
</dbReference>
<comment type="subcellular location">
    <subcellularLocation>
        <location evidence="1">Membrane</location>
        <topology evidence="1">Multi-pass membrane protein</topology>
    </subcellularLocation>
</comment>
<keyword evidence="7 11" id="KW-0472">Membrane</keyword>
<keyword evidence="5" id="KW-0915">Sodium</keyword>
<sequence>MADFENFGMIIFFFLITLSVLTGYFLRSRHVMLVHETGVAILYGAIVGIIITVSSSSEKLQSFVSFNSEVFMLFLLPQIIFESGYNMRRKAFFKNSSTILLFAFVGTLISMLIISFGLMLFVKIKWVPVNLSPRDCLIFGSLISATDPVSVLAIFTELKVNRDLFANVFGESVMNDAIALVLVQTFLKFDDTHPISAGFIFKSIGMFIGIFIGSLAIGTLFGFLTALLLKHIKIQQIPLLESTLTIVLAWVSFLLAEEIGLSGIASVLFCGIMDAHYSFNNLSKESQHLTKEWIHLLSYISETFVFVYLGLAAFTVTHAFKWQLILLSLFLCLLSRFLNVYPLSWVNNKFKEKKKQLKKKEIFVVWFAGLRGAIAFALSLILDSENGRILMTTTLTIVFFTVFVLGGLTQPVLKKLDLAYKDKDESLYKQKKKTTFLEFDRKYLKPFLTHQRYGQRELDELTQESYKITIKKKVQAYKEFEDKESKIDLVNENQNENEIKSGWESEEETVTESDSDLLIEKNKNKKNDQKNSDSDSNSKSTTTSSTGSEKD</sequence>
<evidence type="ECO:0000256" key="9">
    <source>
        <dbReference type="RuleBase" id="RU003722"/>
    </source>
</evidence>
<feature type="transmembrane region" description="Helical" evidence="11">
    <location>
        <begin position="6"/>
        <end position="26"/>
    </location>
</feature>
<feature type="region of interest" description="Disordered" evidence="10">
    <location>
        <begin position="492"/>
        <end position="551"/>
    </location>
</feature>
<feature type="transmembrane region" description="Helical" evidence="11">
    <location>
        <begin position="322"/>
        <end position="341"/>
    </location>
</feature>
<dbReference type="Pfam" id="PF00999">
    <property type="entry name" value="Na_H_Exchanger"/>
    <property type="match status" value="1"/>
</dbReference>
<feature type="compositionally biased region" description="Low complexity" evidence="10">
    <location>
        <begin position="534"/>
        <end position="551"/>
    </location>
</feature>
<comment type="similarity">
    <text evidence="9">Belongs to the monovalent cation:proton antiporter 1 (CPA1) transporter (TC 2.A.36) family.</text>
</comment>
<dbReference type="GO" id="GO:0005886">
    <property type="term" value="C:plasma membrane"/>
    <property type="evidence" value="ECO:0007669"/>
    <property type="project" value="TreeGrafter"/>
</dbReference>
<keyword evidence="8 9" id="KW-0739">Sodium transport</keyword>
<evidence type="ECO:0000256" key="2">
    <source>
        <dbReference type="ARBA" id="ARBA00022448"/>
    </source>
</evidence>
<dbReference type="GO" id="GO:0098719">
    <property type="term" value="P:sodium ion import across plasma membrane"/>
    <property type="evidence" value="ECO:0007669"/>
    <property type="project" value="TreeGrafter"/>
</dbReference>
<feature type="domain" description="Cation/H+ exchanger transmembrane" evidence="12">
    <location>
        <begin position="19"/>
        <end position="415"/>
    </location>
</feature>
<feature type="transmembrane region" description="Helical" evidence="11">
    <location>
        <begin position="69"/>
        <end position="87"/>
    </location>
</feature>
<evidence type="ECO:0000256" key="8">
    <source>
        <dbReference type="ARBA" id="ARBA00023201"/>
    </source>
</evidence>
<feature type="transmembrane region" description="Helical" evidence="11">
    <location>
        <begin position="362"/>
        <end position="382"/>
    </location>
</feature>
<dbReference type="EMBL" id="JANTQA010000070">
    <property type="protein sequence ID" value="KAJ3425905.1"/>
    <property type="molecule type" value="Genomic_DNA"/>
</dbReference>
<evidence type="ECO:0000256" key="5">
    <source>
        <dbReference type="ARBA" id="ARBA00023053"/>
    </source>
</evidence>
<evidence type="ECO:0000256" key="7">
    <source>
        <dbReference type="ARBA" id="ARBA00023136"/>
    </source>
</evidence>
<gene>
    <name evidence="13" type="ORF">M0812_28351</name>
</gene>
<dbReference type="PANTHER" id="PTHR10110">
    <property type="entry name" value="SODIUM/HYDROGEN EXCHANGER"/>
    <property type="match status" value="1"/>
</dbReference>
<evidence type="ECO:0000259" key="12">
    <source>
        <dbReference type="Pfam" id="PF00999"/>
    </source>
</evidence>
<feature type="transmembrane region" description="Helical" evidence="11">
    <location>
        <begin position="388"/>
        <end position="408"/>
    </location>
</feature>
<evidence type="ECO:0000313" key="13">
    <source>
        <dbReference type="EMBL" id="KAJ3425905.1"/>
    </source>
</evidence>
<feature type="transmembrane region" description="Helical" evidence="11">
    <location>
        <begin position="199"/>
        <end position="229"/>
    </location>
</feature>
<evidence type="ECO:0000256" key="6">
    <source>
        <dbReference type="ARBA" id="ARBA00023065"/>
    </source>
</evidence>
<keyword evidence="4 11" id="KW-1133">Transmembrane helix</keyword>
<comment type="caution">
    <text evidence="13">The sequence shown here is derived from an EMBL/GenBank/DDBJ whole genome shotgun (WGS) entry which is preliminary data.</text>
</comment>
<proteinExistence type="inferred from homology"/>
<keyword evidence="2 9" id="KW-0813">Transport</keyword>
<feature type="transmembrane region" description="Helical" evidence="11">
    <location>
        <begin position="137"/>
        <end position="156"/>
    </location>
</feature>
<feature type="transmembrane region" description="Helical" evidence="11">
    <location>
        <begin position="168"/>
        <end position="187"/>
    </location>
</feature>
<evidence type="ECO:0000256" key="10">
    <source>
        <dbReference type="SAM" id="MobiDB-lite"/>
    </source>
</evidence>
<evidence type="ECO:0000256" key="4">
    <source>
        <dbReference type="ARBA" id="ARBA00022989"/>
    </source>
</evidence>
<organism evidence="13 14">
    <name type="scientific">Anaeramoeba flamelloides</name>
    <dbReference type="NCBI Taxonomy" id="1746091"/>
    <lineage>
        <taxon>Eukaryota</taxon>
        <taxon>Metamonada</taxon>
        <taxon>Anaeramoebidae</taxon>
        <taxon>Anaeramoeba</taxon>
    </lineage>
</organism>
<evidence type="ECO:0000256" key="3">
    <source>
        <dbReference type="ARBA" id="ARBA00022692"/>
    </source>
</evidence>
<dbReference type="GO" id="GO:0051453">
    <property type="term" value="P:regulation of intracellular pH"/>
    <property type="evidence" value="ECO:0007669"/>
    <property type="project" value="TreeGrafter"/>
</dbReference>
<reference evidence="13" key="1">
    <citation type="submission" date="2022-08" db="EMBL/GenBank/DDBJ databases">
        <title>Novel sulphate-reducing endosymbionts in the free-living metamonad Anaeramoeba.</title>
        <authorList>
            <person name="Jerlstrom-Hultqvist J."/>
            <person name="Cepicka I."/>
            <person name="Gallot-Lavallee L."/>
            <person name="Salas-Leiva D."/>
            <person name="Curtis B.A."/>
            <person name="Zahonova K."/>
            <person name="Pipaliya S."/>
            <person name="Dacks J."/>
            <person name="Roger A.J."/>
        </authorList>
    </citation>
    <scope>NUCLEOTIDE SEQUENCE</scope>
    <source>
        <strain evidence="13">Busselton2</strain>
    </source>
</reference>
<feature type="compositionally biased region" description="Basic and acidic residues" evidence="10">
    <location>
        <begin position="518"/>
        <end position="533"/>
    </location>
</feature>
<keyword evidence="9" id="KW-0050">Antiport</keyword>
<keyword evidence="6 9" id="KW-0406">Ion transport</keyword>
<evidence type="ECO:0000313" key="14">
    <source>
        <dbReference type="Proteomes" id="UP001146793"/>
    </source>
</evidence>
<dbReference type="GO" id="GO:0015386">
    <property type="term" value="F:potassium:proton antiporter activity"/>
    <property type="evidence" value="ECO:0007669"/>
    <property type="project" value="TreeGrafter"/>
</dbReference>
<feature type="transmembrane region" description="Helical" evidence="11">
    <location>
        <begin position="38"/>
        <end position="57"/>
    </location>
</feature>
<dbReference type="InterPro" id="IPR018422">
    <property type="entry name" value="Cation/H_exchanger_CPA1"/>
</dbReference>